<dbReference type="PROSITE" id="PS00615">
    <property type="entry name" value="C_TYPE_LECTIN_1"/>
    <property type="match status" value="1"/>
</dbReference>
<dbReference type="OMA" id="QAMCEAS"/>
<evidence type="ECO:0000256" key="2">
    <source>
        <dbReference type="SAM" id="SignalP"/>
    </source>
</evidence>
<dbReference type="Pfam" id="PF00059">
    <property type="entry name" value="Lectin_C"/>
    <property type="match status" value="1"/>
</dbReference>
<organism evidence="4 5">
    <name type="scientific">Magallana gigas</name>
    <name type="common">Pacific oyster</name>
    <name type="synonym">Crassostrea gigas</name>
    <dbReference type="NCBI Taxonomy" id="29159"/>
    <lineage>
        <taxon>Eukaryota</taxon>
        <taxon>Metazoa</taxon>
        <taxon>Spiralia</taxon>
        <taxon>Lophotrochozoa</taxon>
        <taxon>Mollusca</taxon>
        <taxon>Bivalvia</taxon>
        <taxon>Autobranchia</taxon>
        <taxon>Pteriomorphia</taxon>
        <taxon>Ostreida</taxon>
        <taxon>Ostreoidea</taxon>
        <taxon>Ostreidae</taxon>
        <taxon>Magallana</taxon>
    </lineage>
</organism>
<evidence type="ECO:0000259" key="3">
    <source>
        <dbReference type="PROSITE" id="PS50041"/>
    </source>
</evidence>
<dbReference type="AlphaFoldDB" id="A0A8W8NKW2"/>
<keyword evidence="1" id="KW-1015">Disulfide bond</keyword>
<dbReference type="SMART" id="SM00034">
    <property type="entry name" value="CLECT"/>
    <property type="match status" value="1"/>
</dbReference>
<evidence type="ECO:0000313" key="5">
    <source>
        <dbReference type="Proteomes" id="UP000005408"/>
    </source>
</evidence>
<feature type="chain" id="PRO_5036484193" description="C-type lectin domain-containing protein" evidence="2">
    <location>
        <begin position="28"/>
        <end position="235"/>
    </location>
</feature>
<reference evidence="4" key="1">
    <citation type="submission" date="2022-08" db="UniProtKB">
        <authorList>
            <consortium name="EnsemblMetazoa"/>
        </authorList>
    </citation>
    <scope>IDENTIFICATION</scope>
    <source>
        <strain evidence="4">05x7-T-G4-1.051#20</strain>
    </source>
</reference>
<feature type="domain" description="C-type lectin" evidence="3">
    <location>
        <begin position="114"/>
        <end position="229"/>
    </location>
</feature>
<dbReference type="InterPro" id="IPR016187">
    <property type="entry name" value="CTDL_fold"/>
</dbReference>
<accession>A0A8W8NKW2</accession>
<dbReference type="Gene3D" id="3.10.100.10">
    <property type="entry name" value="Mannose-Binding Protein A, subunit A"/>
    <property type="match status" value="1"/>
</dbReference>
<keyword evidence="5" id="KW-1185">Reference proteome</keyword>
<dbReference type="InterPro" id="IPR018378">
    <property type="entry name" value="C-type_lectin_CS"/>
</dbReference>
<dbReference type="InterPro" id="IPR016186">
    <property type="entry name" value="C-type_lectin-like/link_sf"/>
</dbReference>
<evidence type="ECO:0000256" key="1">
    <source>
        <dbReference type="ARBA" id="ARBA00023157"/>
    </source>
</evidence>
<proteinExistence type="predicted"/>
<keyword evidence="2" id="KW-0732">Signal</keyword>
<dbReference type="PANTHER" id="PTHR22803">
    <property type="entry name" value="MANNOSE, PHOSPHOLIPASE, LECTIN RECEPTOR RELATED"/>
    <property type="match status" value="1"/>
</dbReference>
<dbReference type="InterPro" id="IPR001304">
    <property type="entry name" value="C-type_lectin-like"/>
</dbReference>
<evidence type="ECO:0000313" key="4">
    <source>
        <dbReference type="EnsemblMetazoa" id="G6208.2:cds"/>
    </source>
</evidence>
<feature type="signal peptide" evidence="2">
    <location>
        <begin position="1"/>
        <end position="27"/>
    </location>
</feature>
<dbReference type="Proteomes" id="UP000005408">
    <property type="component" value="Unassembled WGS sequence"/>
</dbReference>
<name>A0A8W8NKW2_MAGGI</name>
<protein>
    <recommendedName>
        <fullName evidence="3">C-type lectin domain-containing protein</fullName>
    </recommendedName>
</protein>
<sequence length="235" mass="27008">MRFLEFCIFSALLALVLYSMASDAAHSEDDVLMKRISDLHFKLFSSMKKKTKTMKAAVFETQCCASGCTFNSYKAGVPRVCNGQLLTQLNEIQSSINNIWKRKPIACKHGWKRYGDHCYHLFSAKMNWFEAQIFCRKQGASLIQINNAGENRWLTKNFPNVPYWIDFTDNGTEGKWVTLSTGRSEYTSWDRGQPDNWRGNQNCAYNNFRKRAGRWDDGGCKTKFQAMCEASGSEF</sequence>
<dbReference type="SUPFAM" id="SSF56436">
    <property type="entry name" value="C-type lectin-like"/>
    <property type="match status" value="1"/>
</dbReference>
<dbReference type="EnsemblMetazoa" id="G6208.2">
    <property type="protein sequence ID" value="G6208.2:cds"/>
    <property type="gene ID" value="G6208"/>
</dbReference>
<dbReference type="InterPro" id="IPR050111">
    <property type="entry name" value="C-type_lectin/snaclec_domain"/>
</dbReference>
<dbReference type="PROSITE" id="PS50041">
    <property type="entry name" value="C_TYPE_LECTIN_2"/>
    <property type="match status" value="1"/>
</dbReference>